<organism evidence="2 3">
    <name type="scientific">Spinacia oleracea</name>
    <name type="common">Spinach</name>
    <dbReference type="NCBI Taxonomy" id="3562"/>
    <lineage>
        <taxon>Eukaryota</taxon>
        <taxon>Viridiplantae</taxon>
        <taxon>Streptophyta</taxon>
        <taxon>Embryophyta</taxon>
        <taxon>Tracheophyta</taxon>
        <taxon>Spermatophyta</taxon>
        <taxon>Magnoliopsida</taxon>
        <taxon>eudicotyledons</taxon>
        <taxon>Gunneridae</taxon>
        <taxon>Pentapetalae</taxon>
        <taxon>Caryophyllales</taxon>
        <taxon>Chenopodiaceae</taxon>
        <taxon>Chenopodioideae</taxon>
        <taxon>Anserineae</taxon>
        <taxon>Spinacia</taxon>
    </lineage>
</organism>
<evidence type="ECO:0000313" key="2">
    <source>
        <dbReference type="Proteomes" id="UP000813463"/>
    </source>
</evidence>
<evidence type="ECO:0000313" key="3">
    <source>
        <dbReference type="RefSeq" id="XP_021845050.1"/>
    </source>
</evidence>
<accession>A0A9R0JS35</accession>
<proteinExistence type="predicted"/>
<keyword evidence="2" id="KW-1185">Reference proteome</keyword>
<dbReference type="RefSeq" id="XP_021845050.1">
    <property type="nucleotide sequence ID" value="XM_021989358.2"/>
</dbReference>
<reference evidence="3" key="2">
    <citation type="submission" date="2025-08" db="UniProtKB">
        <authorList>
            <consortium name="RefSeq"/>
        </authorList>
    </citation>
    <scope>IDENTIFICATION</scope>
    <source>
        <tissue evidence="3">Leaf</tissue>
    </source>
</reference>
<dbReference type="PANTHER" id="PTHR44259">
    <property type="entry name" value="OS07G0183000 PROTEIN-RELATED"/>
    <property type="match status" value="1"/>
</dbReference>
<gene>
    <name evidence="3" type="primary">LOC110784912</name>
</gene>
<dbReference type="AlphaFoldDB" id="A0A9R0JS35"/>
<dbReference type="KEGG" id="soe:110784912"/>
<dbReference type="Proteomes" id="UP000813463">
    <property type="component" value="Chromosome 6"/>
</dbReference>
<name>A0A9R0JS35_SPIOL</name>
<dbReference type="GeneID" id="110784912"/>
<dbReference type="OrthoDB" id="642536at2759"/>
<evidence type="ECO:0000259" key="1">
    <source>
        <dbReference type="Pfam" id="PF03478"/>
    </source>
</evidence>
<dbReference type="Pfam" id="PF03478">
    <property type="entry name" value="Beta-prop_KIB1-4"/>
    <property type="match status" value="1"/>
</dbReference>
<reference evidence="2" key="1">
    <citation type="journal article" date="2021" name="Nat. Commun.">
        <title>Genomic analyses provide insights into spinach domestication and the genetic basis of agronomic traits.</title>
        <authorList>
            <person name="Cai X."/>
            <person name="Sun X."/>
            <person name="Xu C."/>
            <person name="Sun H."/>
            <person name="Wang X."/>
            <person name="Ge C."/>
            <person name="Zhang Z."/>
            <person name="Wang Q."/>
            <person name="Fei Z."/>
            <person name="Jiao C."/>
            <person name="Wang Q."/>
        </authorList>
    </citation>
    <scope>NUCLEOTIDE SEQUENCE [LARGE SCALE GENOMIC DNA]</scope>
    <source>
        <strain evidence="2">cv. Varoflay</strain>
    </source>
</reference>
<dbReference type="PANTHER" id="PTHR44259:SF107">
    <property type="entry name" value="F-BOX PROTEIN SKIP23-LIKE"/>
    <property type="match status" value="1"/>
</dbReference>
<protein>
    <recommendedName>
        <fullName evidence="1">KIB1-4 beta-propeller domain-containing protein</fullName>
    </recommendedName>
</protein>
<sequence>MANWNSIPKELVTKIAEHVNLYEDFENIRLICSCWRSAAKEARFKGEPSIATDEHTLPWLMLPEKDNTSNRRRLYSLSNRKIRHMHIPNSLIKGGNINQKRVLSSHGWLLVTLDSNNFSLYNPYSGTTIKPPKIELWYNGHRQFGYCHNKFILSANPSTTSNFVVFLSLEGNVGYQTSPILVFWRSGDDRWVPVVDPAHPHPELRLSVTFRGFFDSVCHDITFYQGEFYGVSCRGVIVEFQTLYTYPYFRQVTKLPELPAGKRRDNCREHWLYYLVESDNQLLVVRHMLWADEKTPHRRNIKFEVLDLNVRVGFVKKVESLGNRAIFIGSNSSFSLQVTPNQHGFKPNCIYYADDRITGRWVRRGDECTESCSYDLTDGKCSTFYHGSSKPSSVSQFTWVESPSLSSN</sequence>
<dbReference type="InterPro" id="IPR005174">
    <property type="entry name" value="KIB1-4_b-propeller"/>
</dbReference>
<feature type="domain" description="KIB1-4 beta-propeller" evidence="1">
    <location>
        <begin position="74"/>
        <end position="363"/>
    </location>
</feature>
<dbReference type="InterPro" id="IPR050942">
    <property type="entry name" value="F-box_BR-signaling"/>
</dbReference>